<comment type="caution">
    <text evidence="1">The sequence shown here is derived from an EMBL/GenBank/DDBJ whole genome shotgun (WGS) entry which is preliminary data.</text>
</comment>
<sequence length="104" mass="11443">MLHFHQGMVLLIGADAVGLYRDRRAVEDPLANGLVGYEPIPEALRCEFEEPDGYVVEQVSGFIGLRSGAAMFIRPDGVALYASSLDALHNRDCQWVIPFPPLNS</sequence>
<evidence type="ECO:0000313" key="2">
    <source>
        <dbReference type="Proteomes" id="UP000644441"/>
    </source>
</evidence>
<evidence type="ECO:0000313" key="1">
    <source>
        <dbReference type="EMBL" id="MBF5053843.1"/>
    </source>
</evidence>
<name>A0ABS0AIC4_9GAMM</name>
<accession>A0ABS0AIC4</accession>
<keyword evidence="2" id="KW-1185">Reference proteome</keyword>
<reference evidence="1 2" key="1">
    <citation type="submission" date="2012-09" db="EMBL/GenBank/DDBJ databases">
        <title>Genome Sequence of alkane-degrading Bacterium Alcanivorax venustensis ISO4.</title>
        <authorList>
            <person name="Lai Q."/>
            <person name="Shao Z."/>
        </authorList>
    </citation>
    <scope>NUCLEOTIDE SEQUENCE [LARGE SCALE GENOMIC DNA]</scope>
    <source>
        <strain evidence="1 2">ISO4</strain>
    </source>
</reference>
<dbReference type="EMBL" id="ARXR01000023">
    <property type="protein sequence ID" value="MBF5053843.1"/>
    <property type="molecule type" value="Genomic_DNA"/>
</dbReference>
<organism evidence="1 2">
    <name type="scientific">Alloalcanivorax venustensis ISO4</name>
    <dbReference type="NCBI Taxonomy" id="1177184"/>
    <lineage>
        <taxon>Bacteria</taxon>
        <taxon>Pseudomonadati</taxon>
        <taxon>Pseudomonadota</taxon>
        <taxon>Gammaproteobacteria</taxon>
        <taxon>Oceanospirillales</taxon>
        <taxon>Alcanivoracaceae</taxon>
        <taxon>Alloalcanivorax</taxon>
    </lineage>
</organism>
<dbReference type="Proteomes" id="UP000644441">
    <property type="component" value="Unassembled WGS sequence"/>
</dbReference>
<protein>
    <submittedName>
        <fullName evidence="1">Uncharacterized protein</fullName>
    </submittedName>
</protein>
<proteinExistence type="predicted"/>
<gene>
    <name evidence="1" type="ORF">ISO4_02445</name>
</gene>